<dbReference type="InterPro" id="IPR036111">
    <property type="entry name" value="Mal/L-sulfo/L-lacto_DH-like_sf"/>
</dbReference>
<dbReference type="Pfam" id="PF02615">
    <property type="entry name" value="Ldh_2"/>
    <property type="match status" value="1"/>
</dbReference>
<dbReference type="GO" id="GO:0016491">
    <property type="term" value="F:oxidoreductase activity"/>
    <property type="evidence" value="ECO:0007669"/>
    <property type="project" value="UniProtKB-KW"/>
</dbReference>
<dbReference type="InterPro" id="IPR043144">
    <property type="entry name" value="Mal/L-sulf/L-lact_DH-like_ah"/>
</dbReference>
<dbReference type="EMBL" id="AP018786">
    <property type="protein sequence ID" value="BBF24109.1"/>
    <property type="molecule type" value="Genomic_DNA"/>
</dbReference>
<dbReference type="KEGG" id="sutt:SUTMEG_20000"/>
<dbReference type="SUPFAM" id="SSF89733">
    <property type="entry name" value="L-sulfolactate dehydrogenase-like"/>
    <property type="match status" value="1"/>
</dbReference>
<dbReference type="InterPro" id="IPR003767">
    <property type="entry name" value="Malate/L-lactate_DH-like"/>
</dbReference>
<evidence type="ECO:0000313" key="4">
    <source>
        <dbReference type="Proteomes" id="UP000271003"/>
    </source>
</evidence>
<dbReference type="InterPro" id="IPR043143">
    <property type="entry name" value="Mal/L-sulf/L-lact_DH-like_NADP"/>
</dbReference>
<evidence type="ECO:0000256" key="1">
    <source>
        <dbReference type="ARBA" id="ARBA00006056"/>
    </source>
</evidence>
<keyword evidence="2" id="KW-0560">Oxidoreductase</keyword>
<accession>A0A2Z6IC65</accession>
<protein>
    <submittedName>
        <fullName evidence="3">Malate/lactate/ureidoglycolate dehydrogenase</fullName>
    </submittedName>
</protein>
<reference evidence="3 4" key="1">
    <citation type="journal article" date="2018" name="Int. J. Syst. Evol. Microbiol.">
        <title>Mesosutterella multiformis gen. nov., sp. nov., a member of the family Sutterellaceae and Sutterella megalosphaeroides sp. nov., isolated from human faeces.</title>
        <authorList>
            <person name="Sakamoto M."/>
            <person name="Ikeyama N."/>
            <person name="Kunihiro T."/>
            <person name="Iino T."/>
            <person name="Yuki M."/>
            <person name="Ohkuma M."/>
        </authorList>
    </citation>
    <scope>NUCLEOTIDE SEQUENCE [LARGE SCALE GENOMIC DNA]</scope>
    <source>
        <strain evidence="3 4">6FBBBH3</strain>
    </source>
</reference>
<sequence>MRYSKEFLRAVAQRFLTATGSDEAEARIVADHMVLANLRGHDSHGIGMIAMYADYLKTGRLRPNTPPTVLKDTGALLQLQGNLGYGQRAGYEATEMAIERARKHGLCMYTIANCCHLGRIGTYGEQAAAAGMVSVHFVNVNQFRPLVAPYCGSEARFGTNPFCCALPDVDGRGPFVLDFATSIVAMGKTRVAMLAGKTFDEPVILTPEGQPTADPRYMWQEPTGALMAFAKHKGSGLCWACELMAGILSGGGTIQPEHERDGSIVNNMTAFVIDPKALCNPEWMAHEIAALNDYVKSSPAPDPENHPVLMPGEIERLRTADRSAHGVEISDGEMAAVRRVCLDAGIPASELEP</sequence>
<dbReference type="RefSeq" id="WP_170143915.1">
    <property type="nucleotide sequence ID" value="NZ_AP018786.1"/>
</dbReference>
<evidence type="ECO:0000256" key="2">
    <source>
        <dbReference type="ARBA" id="ARBA00023002"/>
    </source>
</evidence>
<gene>
    <name evidence="3" type="ORF">SUTMEG_20000</name>
</gene>
<keyword evidence="4" id="KW-1185">Reference proteome</keyword>
<dbReference type="NCBIfam" id="NF007504">
    <property type="entry name" value="PRK10098.1"/>
    <property type="match status" value="1"/>
</dbReference>
<dbReference type="Gene3D" id="3.30.1370.60">
    <property type="entry name" value="Hypothetical oxidoreductase yiak, domain 2"/>
    <property type="match status" value="1"/>
</dbReference>
<proteinExistence type="inferred from homology"/>
<evidence type="ECO:0000313" key="3">
    <source>
        <dbReference type="EMBL" id="BBF24109.1"/>
    </source>
</evidence>
<name>A0A2Z6IC65_9BURK</name>
<dbReference type="AlphaFoldDB" id="A0A2Z6IC65"/>
<organism evidence="3 4">
    <name type="scientific">Sutterella megalosphaeroides</name>
    <dbReference type="NCBI Taxonomy" id="2494234"/>
    <lineage>
        <taxon>Bacteria</taxon>
        <taxon>Pseudomonadati</taxon>
        <taxon>Pseudomonadota</taxon>
        <taxon>Betaproteobacteria</taxon>
        <taxon>Burkholderiales</taxon>
        <taxon>Sutterellaceae</taxon>
        <taxon>Sutterella</taxon>
    </lineage>
</organism>
<dbReference type="Gene3D" id="1.10.1530.10">
    <property type="match status" value="1"/>
</dbReference>
<dbReference type="PANTHER" id="PTHR11091:SF0">
    <property type="entry name" value="MALATE DEHYDROGENASE"/>
    <property type="match status" value="1"/>
</dbReference>
<dbReference type="PANTHER" id="PTHR11091">
    <property type="entry name" value="OXIDOREDUCTASE-RELATED"/>
    <property type="match status" value="1"/>
</dbReference>
<dbReference type="Proteomes" id="UP000271003">
    <property type="component" value="Chromosome"/>
</dbReference>
<comment type="similarity">
    <text evidence="1">Belongs to the LDH2/MDH2 oxidoreductase family.</text>
</comment>